<comment type="catalytic activity">
    <reaction evidence="6">
        <text>glycolate + A = glyoxylate + AH2</text>
        <dbReference type="Rhea" id="RHEA:21264"/>
        <dbReference type="ChEBI" id="CHEBI:13193"/>
        <dbReference type="ChEBI" id="CHEBI:17499"/>
        <dbReference type="ChEBI" id="CHEBI:29805"/>
        <dbReference type="ChEBI" id="CHEBI:36655"/>
        <dbReference type="EC" id="1.1.99.14"/>
    </reaction>
</comment>
<comment type="function">
    <text evidence="6">Component of a complex that catalyzes the oxidation of glycolate to glyoxylate.</text>
</comment>
<evidence type="ECO:0000259" key="7">
    <source>
        <dbReference type="PROSITE" id="PS51379"/>
    </source>
</evidence>
<dbReference type="AlphaFoldDB" id="A0A1F6TUA1"/>
<evidence type="ECO:0000313" key="9">
    <source>
        <dbReference type="Proteomes" id="UP000178885"/>
    </source>
</evidence>
<dbReference type="EMBL" id="MFSU01000021">
    <property type="protein sequence ID" value="OGI48713.1"/>
    <property type="molecule type" value="Genomic_DNA"/>
</dbReference>
<dbReference type="InterPro" id="IPR017900">
    <property type="entry name" value="4Fe4S_Fe_S_CS"/>
</dbReference>
<evidence type="ECO:0000256" key="2">
    <source>
        <dbReference type="ARBA" id="ARBA00022723"/>
    </source>
</evidence>
<comment type="cofactor">
    <cofactor evidence="6">
        <name>[4Fe-4S] cluster</name>
        <dbReference type="ChEBI" id="CHEBI:49883"/>
    </cofactor>
    <text evidence="6">Binds 2 [4Fe-4S] clusters.</text>
</comment>
<keyword evidence="2 6" id="KW-0479">Metal-binding</keyword>
<evidence type="ECO:0000256" key="1">
    <source>
        <dbReference type="ARBA" id="ARBA00022485"/>
    </source>
</evidence>
<dbReference type="Pfam" id="PF02754">
    <property type="entry name" value="CCG"/>
    <property type="match status" value="2"/>
</dbReference>
<keyword evidence="6" id="KW-0813">Transport</keyword>
<comment type="caution">
    <text evidence="8">The sequence shown here is derived from an EMBL/GenBank/DDBJ whole genome shotgun (WGS) entry which is preliminary data.</text>
</comment>
<dbReference type="PROSITE" id="PS00198">
    <property type="entry name" value="4FE4S_FER_1"/>
    <property type="match status" value="2"/>
</dbReference>
<comment type="catalytic activity">
    <reaction evidence="6">
        <text>(R)-lactate + A = pyruvate + AH2</text>
        <dbReference type="Rhea" id="RHEA:15089"/>
        <dbReference type="ChEBI" id="CHEBI:13193"/>
        <dbReference type="ChEBI" id="CHEBI:15361"/>
        <dbReference type="ChEBI" id="CHEBI:16004"/>
        <dbReference type="ChEBI" id="CHEBI:17499"/>
    </reaction>
</comment>
<keyword evidence="6" id="KW-0249">Electron transport</keyword>
<evidence type="ECO:0000256" key="6">
    <source>
        <dbReference type="PIRNR" id="PIRNR000139"/>
    </source>
</evidence>
<keyword evidence="5 6" id="KW-0411">Iron-sulfur</keyword>
<dbReference type="InterPro" id="IPR012257">
    <property type="entry name" value="Glc_ox_4Fe-4S"/>
</dbReference>
<evidence type="ECO:0000313" key="8">
    <source>
        <dbReference type="EMBL" id="OGI48713.1"/>
    </source>
</evidence>
<evidence type="ECO:0000256" key="3">
    <source>
        <dbReference type="ARBA" id="ARBA00022737"/>
    </source>
</evidence>
<dbReference type="PROSITE" id="PS51379">
    <property type="entry name" value="4FE4S_FER_2"/>
    <property type="match status" value="2"/>
</dbReference>
<name>A0A1F6TUA1_9PROT</name>
<dbReference type="InterPro" id="IPR017896">
    <property type="entry name" value="4Fe4S_Fe-S-bd"/>
</dbReference>
<dbReference type="InterPro" id="IPR009051">
    <property type="entry name" value="Helical_ferredxn"/>
</dbReference>
<feature type="domain" description="4Fe-4S ferredoxin-type" evidence="7">
    <location>
        <begin position="1"/>
        <end position="28"/>
    </location>
</feature>
<dbReference type="GO" id="GO:0046872">
    <property type="term" value="F:metal ion binding"/>
    <property type="evidence" value="ECO:0007669"/>
    <property type="project" value="UniProtKB-UniRule"/>
</dbReference>
<protein>
    <recommendedName>
        <fullName evidence="6">Glycolate oxidase iron-sulfur subunit</fullName>
        <ecNumber evidence="6">1.1.99.14</ecNumber>
    </recommendedName>
</protein>
<accession>A0A1F6TUA1</accession>
<dbReference type="PANTHER" id="PTHR32479">
    <property type="entry name" value="GLYCOLATE OXIDASE IRON-SULFUR SUBUNIT"/>
    <property type="match status" value="1"/>
</dbReference>
<reference evidence="8 9" key="1">
    <citation type="journal article" date="2016" name="Nat. Commun.">
        <title>Thousands of microbial genomes shed light on interconnected biogeochemical processes in an aquifer system.</title>
        <authorList>
            <person name="Anantharaman K."/>
            <person name="Brown C.T."/>
            <person name="Hug L.A."/>
            <person name="Sharon I."/>
            <person name="Castelle C.J."/>
            <person name="Probst A.J."/>
            <person name="Thomas B.C."/>
            <person name="Singh A."/>
            <person name="Wilkins M.J."/>
            <person name="Karaoz U."/>
            <person name="Brodie E.L."/>
            <person name="Williams K.H."/>
            <person name="Hubbard S.S."/>
            <person name="Banfield J.F."/>
        </authorList>
    </citation>
    <scope>NUCLEOTIDE SEQUENCE [LARGE SCALE GENOMIC DNA]</scope>
</reference>
<dbReference type="SUPFAM" id="SSF46548">
    <property type="entry name" value="alpha-helical ferredoxin"/>
    <property type="match status" value="1"/>
</dbReference>
<keyword evidence="4 6" id="KW-0408">Iron</keyword>
<dbReference type="Gene3D" id="1.10.1060.10">
    <property type="entry name" value="Alpha-helical ferredoxin"/>
    <property type="match status" value="1"/>
</dbReference>
<dbReference type="PANTHER" id="PTHR32479:SF17">
    <property type="entry name" value="GLYCOLATE OXIDASE IRON-SULFUR SUBUNIT"/>
    <property type="match status" value="1"/>
</dbReference>
<dbReference type="PIRSF" id="PIRSF000139">
    <property type="entry name" value="Glc_ox_4Fe-4S"/>
    <property type="match status" value="1"/>
</dbReference>
<evidence type="ECO:0000256" key="5">
    <source>
        <dbReference type="ARBA" id="ARBA00023014"/>
    </source>
</evidence>
<dbReference type="GO" id="GO:0051539">
    <property type="term" value="F:4 iron, 4 sulfur cluster binding"/>
    <property type="evidence" value="ECO:0007669"/>
    <property type="project" value="UniProtKB-UniRule"/>
</dbReference>
<evidence type="ECO:0000256" key="4">
    <source>
        <dbReference type="ARBA" id="ARBA00023004"/>
    </source>
</evidence>
<feature type="domain" description="4Fe-4S ferredoxin-type" evidence="7">
    <location>
        <begin position="50"/>
        <end position="79"/>
    </location>
</feature>
<keyword evidence="1 6" id="KW-0004">4Fe-4S</keyword>
<organism evidence="8 9">
    <name type="scientific">Candidatus Muproteobacteria bacterium RBG_16_65_34</name>
    <dbReference type="NCBI Taxonomy" id="1817760"/>
    <lineage>
        <taxon>Bacteria</taxon>
        <taxon>Pseudomonadati</taxon>
        <taxon>Pseudomonadota</taxon>
        <taxon>Candidatus Muproteobacteria</taxon>
    </lineage>
</organism>
<keyword evidence="3" id="KW-0677">Repeat</keyword>
<dbReference type="Proteomes" id="UP000178885">
    <property type="component" value="Unassembled WGS sequence"/>
</dbReference>
<dbReference type="STRING" id="1817760.A2151_05395"/>
<dbReference type="EC" id="1.1.99.14" evidence="6"/>
<gene>
    <name evidence="8" type="ORF">A2151_05395</name>
</gene>
<proteinExistence type="predicted"/>
<dbReference type="InterPro" id="IPR004017">
    <property type="entry name" value="Cys_rich_dom"/>
</dbReference>
<dbReference type="GO" id="GO:0019154">
    <property type="term" value="F:glycolate dehydrogenase activity"/>
    <property type="evidence" value="ECO:0007669"/>
    <property type="project" value="UniProtKB-EC"/>
</dbReference>
<dbReference type="Pfam" id="PF13183">
    <property type="entry name" value="Fer4_8"/>
    <property type="match status" value="1"/>
</dbReference>
<sequence length="418" mass="45382">MKLGAERCVACGLCVPLCPTYRKSRNESDSPRGRVALMLALAKNDLPVSTSLESHLSLCLACRTCERVCPSFVPYGDMIVSARAVLAAAHRDTGRGRPLHRLLLNGFIAKPANLRLLGRILRLYQVSGLQRLVRKSGLLKWLGLTELEANLPAIPGPQSFHGVYPAQGERKGRVALFTGCVAALADPETLRATIRLCNLLGYDVEVPPKQNCCGALHLHSGDPDAATQLMRRNIEIFSGDGTEALITAASGCGATLSEYGRHVPDDPAARSFSGKVFDISRFLAEHGWPENLAFKPLPKRIAVHDPCTLANVLHGQDKPHALLKKIPGAEIVPLPENHLCCGAAGTYHLTQPDMAHRLRADKIEHLRRLAPDVLVTSNIGCALYLAAGVREAGMNIEVVHPVALLARQVRDPRDEIRE</sequence>